<name>A0A1Y2N4I6_PSEAH</name>
<dbReference type="AlphaFoldDB" id="A0A1Y2N4I6"/>
<dbReference type="Proteomes" id="UP000194360">
    <property type="component" value="Unassembled WGS sequence"/>
</dbReference>
<dbReference type="InterPro" id="IPR010982">
    <property type="entry name" value="Lambda_DNA-bd_dom_sf"/>
</dbReference>
<keyword evidence="3" id="KW-1185">Reference proteome</keyword>
<evidence type="ECO:0000313" key="3">
    <source>
        <dbReference type="Proteomes" id="UP000194360"/>
    </source>
</evidence>
<dbReference type="SUPFAM" id="SSF47413">
    <property type="entry name" value="lambda repressor-like DNA-binding domains"/>
    <property type="match status" value="1"/>
</dbReference>
<dbReference type="EMBL" id="MIGB01000006">
    <property type="protein sequence ID" value="OSY42049.1"/>
    <property type="molecule type" value="Genomic_DNA"/>
</dbReference>
<dbReference type="RefSeq" id="WP_158092099.1">
    <property type="nucleotide sequence ID" value="NZ_AP018920.1"/>
</dbReference>
<dbReference type="SMART" id="SM00530">
    <property type="entry name" value="HTH_XRE"/>
    <property type="match status" value="1"/>
</dbReference>
<dbReference type="STRING" id="2074.BG845_01545"/>
<sequence>MTVTHGPVVIRRRLGHVLKRLRSDRNLQLAEVARRLEISPSKLSRIETGAVEPKFRDVRDLLDIYEAPVEQRDRVLDWATEAKSPGWWQPLSAVVAGADLDLLLSLETEARAKRTFSIPVAGLLQTEAYARDLLAVTQPNLPAGEIERLVEIKMRRQDVIEPARTDAPPLDVHLVLDEVALHRVTDPEIARGQIRTLLARAAQPNVTLQLLPFTAGWTRATSTFSIFDPRDPDNDWPVVNVESTENDMYYDTEPTVASYEEVWRNVLANALDPEATRQELLDRLAD</sequence>
<gene>
    <name evidence="2" type="ORF">BG845_01545</name>
</gene>
<dbReference type="Pfam" id="PF19054">
    <property type="entry name" value="DUF5753"/>
    <property type="match status" value="1"/>
</dbReference>
<dbReference type="CDD" id="cd00093">
    <property type="entry name" value="HTH_XRE"/>
    <property type="match status" value="1"/>
</dbReference>
<accession>A0A1Y2N4I6</accession>
<reference evidence="2 3" key="1">
    <citation type="submission" date="2016-09" db="EMBL/GenBank/DDBJ databases">
        <title>Pseudonocardia autotrophica DSM535, a candidate organism with high potential of specific P450 cytochromes.</title>
        <authorList>
            <person name="Grumaz C."/>
            <person name="Vainshtein Y."/>
            <person name="Kirstahler P."/>
            <person name="Sohn K."/>
        </authorList>
    </citation>
    <scope>NUCLEOTIDE SEQUENCE [LARGE SCALE GENOMIC DNA]</scope>
    <source>
        <strain evidence="2 3">DSM 535</strain>
    </source>
</reference>
<protein>
    <submittedName>
        <fullName evidence="2">Helix-turn-helix domain protein</fullName>
    </submittedName>
</protein>
<comment type="caution">
    <text evidence="2">The sequence shown here is derived from an EMBL/GenBank/DDBJ whole genome shotgun (WGS) entry which is preliminary data.</text>
</comment>
<proteinExistence type="predicted"/>
<dbReference type="InterPro" id="IPR001387">
    <property type="entry name" value="Cro/C1-type_HTH"/>
</dbReference>
<dbReference type="Pfam" id="PF13560">
    <property type="entry name" value="HTH_31"/>
    <property type="match status" value="1"/>
</dbReference>
<dbReference type="PROSITE" id="PS50943">
    <property type="entry name" value="HTH_CROC1"/>
    <property type="match status" value="1"/>
</dbReference>
<dbReference type="Gene3D" id="1.10.260.40">
    <property type="entry name" value="lambda repressor-like DNA-binding domains"/>
    <property type="match status" value="1"/>
</dbReference>
<dbReference type="InterPro" id="IPR043917">
    <property type="entry name" value="DUF5753"/>
</dbReference>
<organism evidence="2 3">
    <name type="scientific">Pseudonocardia autotrophica</name>
    <name type="common">Amycolata autotrophica</name>
    <name type="synonym">Nocardia autotrophica</name>
    <dbReference type="NCBI Taxonomy" id="2074"/>
    <lineage>
        <taxon>Bacteria</taxon>
        <taxon>Bacillati</taxon>
        <taxon>Actinomycetota</taxon>
        <taxon>Actinomycetes</taxon>
        <taxon>Pseudonocardiales</taxon>
        <taxon>Pseudonocardiaceae</taxon>
        <taxon>Pseudonocardia</taxon>
    </lineage>
</organism>
<feature type="domain" description="HTH cro/C1-type" evidence="1">
    <location>
        <begin position="18"/>
        <end position="72"/>
    </location>
</feature>
<dbReference type="GO" id="GO:0003677">
    <property type="term" value="F:DNA binding"/>
    <property type="evidence" value="ECO:0007669"/>
    <property type="project" value="InterPro"/>
</dbReference>
<dbReference type="OrthoDB" id="4285266at2"/>
<evidence type="ECO:0000313" key="2">
    <source>
        <dbReference type="EMBL" id="OSY42049.1"/>
    </source>
</evidence>
<evidence type="ECO:0000259" key="1">
    <source>
        <dbReference type="PROSITE" id="PS50943"/>
    </source>
</evidence>